<comment type="caution">
    <text evidence="2">The sequence shown here is derived from an EMBL/GenBank/DDBJ whole genome shotgun (WGS) entry which is preliminary data.</text>
</comment>
<dbReference type="RefSeq" id="WP_425344034.1">
    <property type="nucleotide sequence ID" value="NZ_JBGUBD010000001.1"/>
</dbReference>
<evidence type="ECO:0000313" key="2">
    <source>
        <dbReference type="EMBL" id="MFA9477112.1"/>
    </source>
</evidence>
<gene>
    <name evidence="2" type="ORF">ACERK3_02275</name>
</gene>
<feature type="compositionally biased region" description="Polar residues" evidence="1">
    <location>
        <begin position="16"/>
        <end position="34"/>
    </location>
</feature>
<keyword evidence="3" id="KW-1185">Reference proteome</keyword>
<name>A0ABV4U166_9BACT</name>
<feature type="region of interest" description="Disordered" evidence="1">
    <location>
        <begin position="1"/>
        <end position="34"/>
    </location>
</feature>
<evidence type="ECO:0000313" key="3">
    <source>
        <dbReference type="Proteomes" id="UP001575105"/>
    </source>
</evidence>
<dbReference type="Proteomes" id="UP001575105">
    <property type="component" value="Unassembled WGS sequence"/>
</dbReference>
<protein>
    <submittedName>
        <fullName evidence="2">Uncharacterized protein</fullName>
    </submittedName>
</protein>
<feature type="compositionally biased region" description="Low complexity" evidence="1">
    <location>
        <begin position="1"/>
        <end position="13"/>
    </location>
</feature>
<accession>A0ABV4U166</accession>
<evidence type="ECO:0000256" key="1">
    <source>
        <dbReference type="SAM" id="MobiDB-lite"/>
    </source>
</evidence>
<sequence length="208" mass="22995">MTPVTTTNPLPVNELPSESPSAITTKSLPQNQLSAETCREPITPTDALPERLINLPDELVNRPQWVTWRSERGTKIPYSPTRRGRAKVNDPSTWGTFDQALQQFLDKQGDDDQFTGMGYVFSDDDPFVGFDLDDCVSGDVIHPDAMALINSLDGYAEISPSQTGVKVWVKGALALTTTGTKSRAMWGGMLEVYHKGRWFATTGMEVDR</sequence>
<dbReference type="EMBL" id="JBGUBD010000001">
    <property type="protein sequence ID" value="MFA9477112.1"/>
    <property type="molecule type" value="Genomic_DNA"/>
</dbReference>
<proteinExistence type="predicted"/>
<organism evidence="2 3">
    <name type="scientific">Natronomicrosphaera hydrolytica</name>
    <dbReference type="NCBI Taxonomy" id="3242702"/>
    <lineage>
        <taxon>Bacteria</taxon>
        <taxon>Pseudomonadati</taxon>
        <taxon>Planctomycetota</taxon>
        <taxon>Phycisphaerae</taxon>
        <taxon>Phycisphaerales</taxon>
        <taxon>Phycisphaeraceae</taxon>
        <taxon>Natronomicrosphaera</taxon>
    </lineage>
</organism>
<reference evidence="2 3" key="1">
    <citation type="submission" date="2024-08" db="EMBL/GenBank/DDBJ databases">
        <title>Whole-genome sequencing of halo(alkali)philic microorganisms from hypersaline lakes.</title>
        <authorList>
            <person name="Sorokin D.Y."/>
            <person name="Merkel A.Y."/>
            <person name="Messina E."/>
            <person name="Yakimov M."/>
        </authorList>
    </citation>
    <scope>NUCLEOTIDE SEQUENCE [LARGE SCALE GENOMIC DNA]</scope>
    <source>
        <strain evidence="2 3">AB-hyl4</strain>
    </source>
</reference>